<evidence type="ECO:0000313" key="6">
    <source>
        <dbReference type="EMBL" id="KAK8083252.1"/>
    </source>
</evidence>
<dbReference type="Proteomes" id="UP001446871">
    <property type="component" value="Unassembled WGS sequence"/>
</dbReference>
<dbReference type="InterPro" id="IPR036034">
    <property type="entry name" value="PDZ_sf"/>
</dbReference>
<evidence type="ECO:0000256" key="2">
    <source>
        <dbReference type="ARBA" id="ARBA00023186"/>
    </source>
</evidence>
<reference evidence="6 7" key="1">
    <citation type="submission" date="2023-01" db="EMBL/GenBank/DDBJ databases">
        <title>Analysis of 21 Apiospora genomes using comparative genomics revels a genus with tremendous synthesis potential of carbohydrate active enzymes and secondary metabolites.</title>
        <authorList>
            <person name="Sorensen T."/>
        </authorList>
    </citation>
    <scope>NUCLEOTIDE SEQUENCE [LARGE SCALE GENOMIC DNA]</scope>
    <source>
        <strain evidence="6 7">CBS 83171</strain>
    </source>
</reference>
<sequence>MGLPLRMDNIHAPTIPSGPSSRPLANGNAANLSFAELSQKKCNLEDELKALGGVLDSHGVTMETPLTTPDGFPRADIDVPQIRTTRARIILLRNDYKDLMNAIEKHLHEHFATLQDHDDVPSATTSGPGMLGDSIPDTLDAPFAKVNSVVHGSPAESAGLKAGDEIRNFGYVNRANHDGLKKVAECVQGNKDQNVLVKVSRSADATRRQELQLTLVPRLDWGGRGMLGCHILPM</sequence>
<organism evidence="6 7">
    <name type="scientific">Apiospora saccharicola</name>
    <dbReference type="NCBI Taxonomy" id="335842"/>
    <lineage>
        <taxon>Eukaryota</taxon>
        <taxon>Fungi</taxon>
        <taxon>Dikarya</taxon>
        <taxon>Ascomycota</taxon>
        <taxon>Pezizomycotina</taxon>
        <taxon>Sordariomycetes</taxon>
        <taxon>Xylariomycetidae</taxon>
        <taxon>Amphisphaeriales</taxon>
        <taxon>Apiosporaceae</taxon>
        <taxon>Apiospora</taxon>
    </lineage>
</organism>
<dbReference type="Pfam" id="PF18265">
    <property type="entry name" value="Nas2_N"/>
    <property type="match status" value="1"/>
</dbReference>
<evidence type="ECO:0000256" key="3">
    <source>
        <dbReference type="SAM" id="MobiDB-lite"/>
    </source>
</evidence>
<gene>
    <name evidence="6" type="ORF">PG996_002033</name>
</gene>
<keyword evidence="2" id="KW-0143">Chaperone</keyword>
<dbReference type="SUPFAM" id="SSF50156">
    <property type="entry name" value="PDZ domain-like"/>
    <property type="match status" value="1"/>
</dbReference>
<dbReference type="InterPro" id="IPR041489">
    <property type="entry name" value="PDZ_6"/>
</dbReference>
<dbReference type="InterPro" id="IPR035269">
    <property type="entry name" value="PSMD9"/>
</dbReference>
<dbReference type="Gene3D" id="6.10.140.1710">
    <property type="match status" value="1"/>
</dbReference>
<name>A0ABR1WID2_9PEZI</name>
<evidence type="ECO:0008006" key="8">
    <source>
        <dbReference type="Google" id="ProtNLM"/>
    </source>
</evidence>
<accession>A0ABR1WID2</accession>
<evidence type="ECO:0000256" key="1">
    <source>
        <dbReference type="ARBA" id="ARBA00005256"/>
    </source>
</evidence>
<evidence type="ECO:0000259" key="4">
    <source>
        <dbReference type="Pfam" id="PF17820"/>
    </source>
</evidence>
<comment type="similarity">
    <text evidence="1">Belongs to the proteasome subunit p27 family.</text>
</comment>
<dbReference type="PANTHER" id="PTHR12651">
    <property type="entry name" value="26S PROTEASOME NON-ATPASE REGULATORY SUBUNIT 9"/>
    <property type="match status" value="1"/>
</dbReference>
<dbReference type="PANTHER" id="PTHR12651:SF1">
    <property type="entry name" value="26S PROTEASOME NON-ATPASE REGULATORY SUBUNIT 9"/>
    <property type="match status" value="1"/>
</dbReference>
<dbReference type="Gene3D" id="2.30.42.10">
    <property type="match status" value="1"/>
</dbReference>
<proteinExistence type="inferred from homology"/>
<protein>
    <recommendedName>
        <fullName evidence="8">26S proteasome non-ATPase regulatory subunit 9</fullName>
    </recommendedName>
</protein>
<dbReference type="Pfam" id="PF17820">
    <property type="entry name" value="PDZ_6"/>
    <property type="match status" value="1"/>
</dbReference>
<evidence type="ECO:0000259" key="5">
    <source>
        <dbReference type="Pfam" id="PF18265"/>
    </source>
</evidence>
<dbReference type="InterPro" id="IPR040815">
    <property type="entry name" value="Nas2_N"/>
</dbReference>
<feature type="domain" description="Nas2 N-terminal" evidence="5">
    <location>
        <begin position="35"/>
        <end position="112"/>
    </location>
</feature>
<feature type="region of interest" description="Disordered" evidence="3">
    <location>
        <begin position="1"/>
        <end position="23"/>
    </location>
</feature>
<evidence type="ECO:0000313" key="7">
    <source>
        <dbReference type="Proteomes" id="UP001446871"/>
    </source>
</evidence>
<feature type="domain" description="PDZ" evidence="4">
    <location>
        <begin position="146"/>
        <end position="201"/>
    </location>
</feature>
<keyword evidence="7" id="KW-1185">Reference proteome</keyword>
<comment type="caution">
    <text evidence="6">The sequence shown here is derived from an EMBL/GenBank/DDBJ whole genome shotgun (WGS) entry which is preliminary data.</text>
</comment>
<dbReference type="EMBL" id="JAQQWM010000001">
    <property type="protein sequence ID" value="KAK8083252.1"/>
    <property type="molecule type" value="Genomic_DNA"/>
</dbReference>